<dbReference type="Proteomes" id="UP000467201">
    <property type="component" value="Chromosome"/>
</dbReference>
<keyword evidence="1" id="KW-0472">Membrane</keyword>
<dbReference type="EMBL" id="LQOS01000049">
    <property type="protein sequence ID" value="ORV37388.1"/>
    <property type="molecule type" value="Genomic_DNA"/>
</dbReference>
<reference evidence="3 6" key="2">
    <citation type="journal article" date="2019" name="Emerg. Microbes Infect.">
        <title>Comprehensive subspecies identification of 175 nontuberculous mycobacteria species based on 7547 genomic profiles.</title>
        <authorList>
            <person name="Matsumoto Y."/>
            <person name="Kinjo T."/>
            <person name="Motooka D."/>
            <person name="Nabeya D."/>
            <person name="Jung N."/>
            <person name="Uechi K."/>
            <person name="Horii T."/>
            <person name="Iida T."/>
            <person name="Fujita J."/>
            <person name="Nakamura S."/>
        </authorList>
    </citation>
    <scope>NUCLEOTIDE SEQUENCE [LARGE SCALE GENOMIC DNA]</scope>
    <source>
        <strain evidence="3 6">JCM 12405</strain>
    </source>
</reference>
<dbReference type="Pfam" id="PF00689">
    <property type="entry name" value="Cation_ATPase_C"/>
    <property type="match status" value="1"/>
</dbReference>
<proteinExistence type="predicted"/>
<protein>
    <recommendedName>
        <fullName evidence="2">Cation-transporting P-type ATPase C-terminal domain-containing protein</fullName>
    </recommendedName>
</protein>
<dbReference type="KEGG" id="mdr:MDOR_06880"/>
<dbReference type="STRING" id="126673.AWC01_16230"/>
<evidence type="ECO:0000313" key="4">
    <source>
        <dbReference type="EMBL" id="ORV37388.1"/>
    </source>
</evidence>
<gene>
    <name evidence="4" type="ORF">AWC01_16230</name>
    <name evidence="3" type="ORF">MDOR_06880</name>
</gene>
<evidence type="ECO:0000259" key="2">
    <source>
        <dbReference type="Pfam" id="PF00689"/>
    </source>
</evidence>
<dbReference type="Gene3D" id="1.20.1110.10">
    <property type="entry name" value="Calcium-transporting ATPase, transmembrane domain"/>
    <property type="match status" value="1"/>
</dbReference>
<keyword evidence="5" id="KW-1185">Reference proteome</keyword>
<feature type="transmembrane region" description="Helical" evidence="1">
    <location>
        <begin position="38"/>
        <end position="58"/>
    </location>
</feature>
<feature type="transmembrane region" description="Helical" evidence="1">
    <location>
        <begin position="70"/>
        <end position="91"/>
    </location>
</feature>
<reference evidence="3" key="3">
    <citation type="submission" date="2020-02" db="EMBL/GenBank/DDBJ databases">
        <authorList>
            <person name="Matsumoto Y."/>
            <person name="Motooka D."/>
            <person name="Nakamura S."/>
        </authorList>
    </citation>
    <scope>NUCLEOTIDE SEQUENCE</scope>
    <source>
        <strain evidence="3">JCM 12405</strain>
    </source>
</reference>
<evidence type="ECO:0000313" key="5">
    <source>
        <dbReference type="Proteomes" id="UP000193564"/>
    </source>
</evidence>
<feature type="domain" description="Cation-transporting P-type ATPase C-terminal" evidence="2">
    <location>
        <begin position="3"/>
        <end position="94"/>
    </location>
</feature>
<dbReference type="EMBL" id="AP022605">
    <property type="protein sequence ID" value="BBZ06519.1"/>
    <property type="molecule type" value="Genomic_DNA"/>
</dbReference>
<dbReference type="SUPFAM" id="SSF81665">
    <property type="entry name" value="Calcium ATPase, transmembrane domain M"/>
    <property type="match status" value="1"/>
</dbReference>
<evidence type="ECO:0000313" key="6">
    <source>
        <dbReference type="Proteomes" id="UP000467201"/>
    </source>
</evidence>
<name>A0A1X1SZN7_9MYCO</name>
<evidence type="ECO:0000256" key="1">
    <source>
        <dbReference type="SAM" id="Phobius"/>
    </source>
</evidence>
<dbReference type="InterPro" id="IPR006068">
    <property type="entry name" value="ATPase_P-typ_cation-transptr_C"/>
</dbReference>
<organism evidence="4 5">
    <name type="scientific">Mycolicibacterium doricum</name>
    <dbReference type="NCBI Taxonomy" id="126673"/>
    <lineage>
        <taxon>Bacteria</taxon>
        <taxon>Bacillati</taxon>
        <taxon>Actinomycetota</taxon>
        <taxon>Actinomycetes</taxon>
        <taxon>Mycobacteriales</taxon>
        <taxon>Mycobacteriaceae</taxon>
        <taxon>Mycolicibacterium</taxon>
    </lineage>
</organism>
<dbReference type="RefSeq" id="WP_085192371.1">
    <property type="nucleotide sequence ID" value="NZ_AP022605.1"/>
</dbReference>
<reference evidence="4 5" key="1">
    <citation type="submission" date="2016-01" db="EMBL/GenBank/DDBJ databases">
        <title>The new phylogeny of the genus Mycobacterium.</title>
        <authorList>
            <person name="Tarcisio F."/>
            <person name="Conor M."/>
            <person name="Antonella G."/>
            <person name="Elisabetta G."/>
            <person name="Giulia F.S."/>
            <person name="Sara T."/>
            <person name="Anna F."/>
            <person name="Clotilde B."/>
            <person name="Roberto B."/>
            <person name="Veronica D.S."/>
            <person name="Fabio R."/>
            <person name="Monica P."/>
            <person name="Olivier J."/>
            <person name="Enrico T."/>
            <person name="Nicola S."/>
        </authorList>
    </citation>
    <scope>NUCLEOTIDE SEQUENCE [LARGE SCALE GENOMIC DNA]</scope>
    <source>
        <strain evidence="4 5">DSM 44339</strain>
    </source>
</reference>
<keyword evidence="1" id="KW-0812">Transmembrane</keyword>
<evidence type="ECO:0000313" key="3">
    <source>
        <dbReference type="EMBL" id="BBZ06519.1"/>
    </source>
</evidence>
<accession>A0A1X1SZN7</accession>
<keyword evidence="1" id="KW-1133">Transmembrane helix</keyword>
<feature type="transmembrane region" description="Helical" evidence="1">
    <location>
        <begin position="6"/>
        <end position="26"/>
    </location>
</feature>
<dbReference type="AlphaFoldDB" id="A0A1X1SZN7"/>
<dbReference type="Proteomes" id="UP000193564">
    <property type="component" value="Unassembled WGS sequence"/>
</dbReference>
<dbReference type="InterPro" id="IPR023298">
    <property type="entry name" value="ATPase_P-typ_TM_dom_sf"/>
</dbReference>
<sequence length="116" mass="12182">MTASGAAFTAIVLAQVANAFACRSATRPAWAVSMRTNRLLVAAIAVELAVLVILLYVPPVARLLGQAGPSVTGFTVALCAMPAVVVVDAAYKRLRRQRQGTTGPSRAWCDRAGWNA</sequence>